<dbReference type="Pfam" id="PF13516">
    <property type="entry name" value="LRR_6"/>
    <property type="match status" value="1"/>
</dbReference>
<evidence type="ECO:0000256" key="2">
    <source>
        <dbReference type="SAM" id="SignalP"/>
    </source>
</evidence>
<protein>
    <recommendedName>
        <fullName evidence="5">Zinc finger protein</fullName>
    </recommendedName>
</protein>
<dbReference type="InterPro" id="IPR035669">
    <property type="entry name" value="SGNH_plant_lipase-like"/>
</dbReference>
<evidence type="ECO:0000313" key="3">
    <source>
        <dbReference type="EMBL" id="KAH0751143.1"/>
    </source>
</evidence>
<evidence type="ECO:0000313" key="4">
    <source>
        <dbReference type="Proteomes" id="UP000826656"/>
    </source>
</evidence>
<evidence type="ECO:0000256" key="1">
    <source>
        <dbReference type="ARBA" id="ARBA00008668"/>
    </source>
</evidence>
<evidence type="ECO:0008006" key="5">
    <source>
        <dbReference type="Google" id="ProtNLM"/>
    </source>
</evidence>
<feature type="signal peptide" evidence="2">
    <location>
        <begin position="1"/>
        <end position="25"/>
    </location>
</feature>
<dbReference type="CDD" id="cd01837">
    <property type="entry name" value="SGNH_plant_lipase_like"/>
    <property type="match status" value="1"/>
</dbReference>
<keyword evidence="2" id="KW-0732">Signal</keyword>
<dbReference type="Gene3D" id="3.40.50.1110">
    <property type="entry name" value="SGNH hydrolase"/>
    <property type="match status" value="1"/>
</dbReference>
<accession>A0ABQ7UNF4</accession>
<dbReference type="Proteomes" id="UP000826656">
    <property type="component" value="Unassembled WGS sequence"/>
</dbReference>
<organism evidence="3 4">
    <name type="scientific">Solanum tuberosum</name>
    <name type="common">Potato</name>
    <dbReference type="NCBI Taxonomy" id="4113"/>
    <lineage>
        <taxon>Eukaryota</taxon>
        <taxon>Viridiplantae</taxon>
        <taxon>Streptophyta</taxon>
        <taxon>Embryophyta</taxon>
        <taxon>Tracheophyta</taxon>
        <taxon>Spermatophyta</taxon>
        <taxon>Magnoliopsida</taxon>
        <taxon>eudicotyledons</taxon>
        <taxon>Gunneridae</taxon>
        <taxon>Pentapetalae</taxon>
        <taxon>asterids</taxon>
        <taxon>lamiids</taxon>
        <taxon>Solanales</taxon>
        <taxon>Solanaceae</taxon>
        <taxon>Solanoideae</taxon>
        <taxon>Solaneae</taxon>
        <taxon>Solanum</taxon>
    </lineage>
</organism>
<dbReference type="EMBL" id="JAIVGD010000019">
    <property type="protein sequence ID" value="KAH0751143.1"/>
    <property type="molecule type" value="Genomic_DNA"/>
</dbReference>
<dbReference type="InterPro" id="IPR001611">
    <property type="entry name" value="Leu-rich_rpt"/>
</dbReference>
<comment type="similarity">
    <text evidence="1">Belongs to the 'GDSL' lipolytic enzyme family.</text>
</comment>
<dbReference type="SMART" id="SM00368">
    <property type="entry name" value="LRR_RI"/>
    <property type="match status" value="3"/>
</dbReference>
<name>A0ABQ7UNF4_SOLTU</name>
<dbReference type="PANTHER" id="PTHR47818:SF2">
    <property type="entry name" value="F-BOX DOMAIN-CONTAINING PROTEIN"/>
    <property type="match status" value="1"/>
</dbReference>
<dbReference type="InterPro" id="IPR036514">
    <property type="entry name" value="SGNH_hydro_sf"/>
</dbReference>
<dbReference type="Pfam" id="PF00657">
    <property type="entry name" value="Lipase_GDSL"/>
    <property type="match status" value="1"/>
</dbReference>
<gene>
    <name evidence="3" type="ORF">KY290_030375</name>
</gene>
<sequence length="891" mass="99593">MPIPFFGTIFLLVLFIGTFVSCTEGAPRAFFVFGDSLVDNGNNNYLLTSARADSPPYGIDYPTHRPTGRFSNGFNIPDLISQELGAEATLPYLDPELNGDKLLVGANFASAGIGILNDTGIQFANIIRISTQLQNFEQYQARVSALIGEEQTERLVNGALVLITLGGNDYVNNYFFTPVSARRLQYNLQDFSVYIISEYRKILMRLYDLGARRVLVTGSGPLGCVPSSLASRSVNGECAEEPQRASAIFNPLLVQMIQGLNQELGSDIFVAANAMEMQTNFITNPQAFVDDLNLSSVLYHLPTELFDQLLSQLPPLALQKLQQGKSDILDDFELLTDGVDNQRKRKRYLNFEEEWKNLYEARWPAFGWRSKNFKSKSSARSANEKEAECESANDWQQMYWEAHLQNCLDTTAEFALFPSFHGRISEMEVPESILNYIDHRGHISRFTCDYSKFAYHCQQFGSYGRHLRLPNVLCVEETCLLLRNARLESLELQWIKSDEHVEGLCKLISQNYRSLKSIKFMHCKFTVSSLDAICDLLCMHSPQALGMQHFSIKTSSFLENNFQSLPAGLISLLSSGRSLSSLCLSDNHLPRHFARKVFDTLVDASSSITVLDLSENNIAGWLSHFKYKNRSTESSGTYNSLKSLKELNLRNCNLQMDDVDCLRYALVHIPNLEQLDLSDNPIETSGIRCLIPYFKETSHKYFPLVELKLESCELTCFGVCELLEALSSLRKPLNFLSIGGNSLGSEIGTALGKFLCGGIQALDIEDIGLGSSGFMRAGQEIVTETKLHSINISKNRGGIETARFLSKLFSYAPDLSTVNAKYNFMPKESLSILSSAVKAAKGKLEHLDLRGNIMCGQQVHLSELAEFQTNGFSILELSSSPALNEPYDDDP</sequence>
<dbReference type="InterPro" id="IPR001087">
    <property type="entry name" value="GDSL"/>
</dbReference>
<comment type="caution">
    <text evidence="3">The sequence shown here is derived from an EMBL/GenBank/DDBJ whole genome shotgun (WGS) entry which is preliminary data.</text>
</comment>
<feature type="chain" id="PRO_5046970433" description="Zinc finger protein" evidence="2">
    <location>
        <begin position="26"/>
        <end position="891"/>
    </location>
</feature>
<dbReference type="Gene3D" id="3.80.10.10">
    <property type="entry name" value="Ribonuclease Inhibitor"/>
    <property type="match status" value="2"/>
</dbReference>
<dbReference type="PANTHER" id="PTHR47818">
    <property type="entry name" value="RNI-LIKE SUPERFAMILY PROTEIN"/>
    <property type="match status" value="1"/>
</dbReference>
<reference evidence="3 4" key="1">
    <citation type="journal article" date="2021" name="bioRxiv">
        <title>Chromosome-scale and haplotype-resolved genome assembly of a tetraploid potato cultivar.</title>
        <authorList>
            <person name="Sun H."/>
            <person name="Jiao W.-B."/>
            <person name="Krause K."/>
            <person name="Campoy J.A."/>
            <person name="Goel M."/>
            <person name="Folz-Donahue K."/>
            <person name="Kukat C."/>
            <person name="Huettel B."/>
            <person name="Schneeberger K."/>
        </authorList>
    </citation>
    <scope>NUCLEOTIDE SEQUENCE [LARGE SCALE GENOMIC DNA]</scope>
    <source>
        <strain evidence="3">SolTubOtavaFocal</strain>
        <tissue evidence="3">Leaves</tissue>
    </source>
</reference>
<keyword evidence="4" id="KW-1185">Reference proteome</keyword>
<dbReference type="SUPFAM" id="SSF52047">
    <property type="entry name" value="RNI-like"/>
    <property type="match status" value="1"/>
</dbReference>
<proteinExistence type="inferred from homology"/>
<dbReference type="InterPro" id="IPR032675">
    <property type="entry name" value="LRR_dom_sf"/>
</dbReference>